<dbReference type="Proteomes" id="UP000002019">
    <property type="component" value="Chromosome"/>
</dbReference>
<sequence length="48" mass="5760">MTKICLRDFRVLNVNQGRDFRLAKADKISYYKYRFGIFRNGIRQAGKM</sequence>
<dbReference type="HOGENOM" id="CLU_3151062_0_0_0"/>
<dbReference type="KEGG" id="caci:CLOAM1856"/>
<protein>
    <submittedName>
        <fullName evidence="1">Uncharacterized protein</fullName>
    </submittedName>
</protein>
<dbReference type="AlphaFoldDB" id="B0VET9"/>
<organism evidence="1 2">
    <name type="scientific">Cloacimonas acidaminovorans (strain Evry)</name>
    <dbReference type="NCBI Taxonomy" id="459349"/>
    <lineage>
        <taxon>Bacteria</taxon>
        <taxon>Pseudomonadati</taxon>
        <taxon>Candidatus Cloacimonadota</taxon>
        <taxon>Candidatus Cloacimonadia</taxon>
        <taxon>Candidatus Cloacimonadales</taxon>
        <taxon>Candidatus Cloacimonadaceae</taxon>
        <taxon>Candidatus Cloacimonas</taxon>
    </lineage>
</organism>
<dbReference type="STRING" id="459349.CLOAM1856"/>
<reference evidence="1 2" key="1">
    <citation type="journal article" date="2008" name="J. Bacteriol.">
        <title>'Candidatus Cloacamonas acidaminovorans': genome sequence reconstruction provides a first glimpse of a new bacterial division.</title>
        <authorList>
            <person name="Pelletier E."/>
            <person name="Kreimeyer A."/>
            <person name="Bocs S."/>
            <person name="Rouy Z."/>
            <person name="Gyapay G."/>
            <person name="Chouari R."/>
            <person name="Riviere D."/>
            <person name="Ganesan A."/>
            <person name="Daegelen P."/>
            <person name="Sghir A."/>
            <person name="Cohen G.N."/>
            <person name="Medigue C."/>
            <person name="Weissenbach J."/>
            <person name="Le Paslier D."/>
        </authorList>
    </citation>
    <scope>NUCLEOTIDE SEQUENCE [LARGE SCALE GENOMIC DNA]</scope>
    <source>
        <strain evidence="2">Evry</strain>
    </source>
</reference>
<evidence type="ECO:0000313" key="2">
    <source>
        <dbReference type="Proteomes" id="UP000002019"/>
    </source>
</evidence>
<gene>
    <name evidence="1" type="ordered locus">CLOAM1856</name>
</gene>
<accession>B0VET9</accession>
<evidence type="ECO:0000313" key="1">
    <source>
        <dbReference type="EMBL" id="CAO81684.1"/>
    </source>
</evidence>
<name>B0VET9_CLOAI</name>
<dbReference type="EMBL" id="CU466930">
    <property type="protein sequence ID" value="CAO81684.1"/>
    <property type="molecule type" value="Genomic_DNA"/>
</dbReference>
<proteinExistence type="predicted"/>
<keyword evidence="2" id="KW-1185">Reference proteome</keyword>